<feature type="domain" description="Peptidase M15A C-terminal" evidence="1">
    <location>
        <begin position="9"/>
        <end position="122"/>
    </location>
</feature>
<protein>
    <submittedName>
        <fullName evidence="2">Peptidase</fullName>
    </submittedName>
</protein>
<proteinExistence type="predicted"/>
<dbReference type="Pfam" id="PF08291">
    <property type="entry name" value="Peptidase_M15_3"/>
    <property type="match status" value="1"/>
</dbReference>
<dbReference type="InterPro" id="IPR013230">
    <property type="entry name" value="Peptidase_M15A_C"/>
</dbReference>
<dbReference type="SUPFAM" id="SSF55166">
    <property type="entry name" value="Hedgehog/DD-peptidase"/>
    <property type="match status" value="1"/>
</dbReference>
<dbReference type="InterPro" id="IPR009045">
    <property type="entry name" value="Zn_M74/Hedgehog-like"/>
</dbReference>
<dbReference type="Gene3D" id="3.30.1380.10">
    <property type="match status" value="1"/>
</dbReference>
<accession>A0A976R7S4</accession>
<reference evidence="2" key="1">
    <citation type="submission" date="2022-02" db="EMBL/GenBank/DDBJ databases">
        <title>Towards deciphering the DNA virus diversity associated with rodent species in the families Cricetidae and Heteromyidae.</title>
        <authorList>
            <person name="Lund M."/>
            <person name="Larsen B.B."/>
            <person name="Gryseels S."/>
            <person name="Kraberger S."/>
            <person name="Rowsey D.M."/>
            <person name="Steger L."/>
            <person name="Yule K.M."/>
            <person name="Upham N.S."/>
            <person name="Worobey M."/>
            <person name="Van Doorslaer K."/>
            <person name="Varsani A."/>
        </authorList>
    </citation>
    <scope>NUCLEOTIDE SEQUENCE</scope>
    <source>
        <strain evidence="2">NeonRodF8_9</strain>
    </source>
</reference>
<sequence>MNDATIIQYFKPSEFFVSSTAKSLGIDNTPTDWDTYCNIYLLAFYLDAVRSRYSKPITLNSGYRCPTLNVAVGGVSNSRHLQGLAVDISCLHNQDYEKIYQIVSKDCRYIHYYPDRHYIHVDFTREFLISFYNQNQESL</sequence>
<evidence type="ECO:0000313" key="2">
    <source>
        <dbReference type="EMBL" id="UPW41727.1"/>
    </source>
</evidence>
<dbReference type="EMBL" id="OM869655">
    <property type="protein sequence ID" value="UPW41727.1"/>
    <property type="molecule type" value="Genomic_DNA"/>
</dbReference>
<evidence type="ECO:0000259" key="1">
    <source>
        <dbReference type="Pfam" id="PF08291"/>
    </source>
</evidence>
<name>A0A976R7S4_9VIRU</name>
<organism evidence="2">
    <name type="scientific">Peromfec virus RodF8_9</name>
    <dbReference type="NCBI Taxonomy" id="2929390"/>
    <lineage>
        <taxon>Viruses</taxon>
        <taxon>Monodnaviria</taxon>
        <taxon>Sangervirae</taxon>
        <taxon>Phixviricota</taxon>
        <taxon>Malgrandaviricetes</taxon>
        <taxon>Petitvirales</taxon>
        <taxon>Microviridae</taxon>
    </lineage>
</organism>